<keyword evidence="7" id="KW-1185">Reference proteome</keyword>
<evidence type="ECO:0000313" key="7">
    <source>
        <dbReference type="Proteomes" id="UP000780875"/>
    </source>
</evidence>
<evidence type="ECO:0000259" key="5">
    <source>
        <dbReference type="Pfam" id="PF01266"/>
    </source>
</evidence>
<dbReference type="EMBL" id="JAIQZJ010000008">
    <property type="protein sequence ID" value="MBZ5739351.1"/>
    <property type="molecule type" value="Genomic_DNA"/>
</dbReference>
<evidence type="ECO:0000313" key="6">
    <source>
        <dbReference type="EMBL" id="MBZ5739351.1"/>
    </source>
</evidence>
<evidence type="ECO:0000256" key="2">
    <source>
        <dbReference type="ARBA" id="ARBA00022630"/>
    </source>
</evidence>
<gene>
    <name evidence="6" type="ORF">K8U61_14345</name>
</gene>
<dbReference type="InterPro" id="IPR045170">
    <property type="entry name" value="MTOX"/>
</dbReference>
<dbReference type="SUPFAM" id="SSF54373">
    <property type="entry name" value="FAD-linked reductases, C-terminal domain"/>
    <property type="match status" value="1"/>
</dbReference>
<evidence type="ECO:0000256" key="1">
    <source>
        <dbReference type="ARBA" id="ARBA00001974"/>
    </source>
</evidence>
<sequence>MLGARLDADVAVVGLGIHGTAAAYELARRDVRVVGLEQFPAGHARGSSHGRTRMIRRAYPNPLWNPFVDRAYAGWRRWETVAGRTLVHRTGGLYAHPGVPSLQGRGTEPVADPRRMRELMPSLAVPDGHQAVHDPDAGVVDAAAALTFAREAAVASGAELAFGEALVTWRADEHHVELETTRRRLRVGRLVLATGAWAARAVPELADLFEVWRIVTVSLRPGQGVAQAPRLGAFSVDRPEGLVFGIPDTDGSGFKVGVDAGPVWDPERPAAPPTDAEVAELCALMEAYVPGVSADPRTDVAEAAACLYTMTADRRFVLGPLTWAPRVVLAAACSGHGFKFGPAVGEAVADWCQGAERHDLDFVGVSRRTEPDKEGADA</sequence>
<dbReference type="InterPro" id="IPR036188">
    <property type="entry name" value="FAD/NAD-bd_sf"/>
</dbReference>
<dbReference type="PANTHER" id="PTHR10961">
    <property type="entry name" value="PEROXISOMAL SARCOSINE OXIDASE"/>
    <property type="match status" value="1"/>
</dbReference>
<dbReference type="Pfam" id="PF01266">
    <property type="entry name" value="DAO"/>
    <property type="match status" value="1"/>
</dbReference>
<organism evidence="6 7">
    <name type="scientific">Nocardioides mangrovi</name>
    <dbReference type="NCBI Taxonomy" id="2874580"/>
    <lineage>
        <taxon>Bacteria</taxon>
        <taxon>Bacillati</taxon>
        <taxon>Actinomycetota</taxon>
        <taxon>Actinomycetes</taxon>
        <taxon>Propionibacteriales</taxon>
        <taxon>Nocardioidaceae</taxon>
        <taxon>Nocardioides</taxon>
    </lineage>
</organism>
<dbReference type="RefSeq" id="WP_224123941.1">
    <property type="nucleotide sequence ID" value="NZ_JAIQZJ010000008.1"/>
</dbReference>
<evidence type="ECO:0000256" key="4">
    <source>
        <dbReference type="ARBA" id="ARBA00023002"/>
    </source>
</evidence>
<name>A0ABS7UEC4_9ACTN</name>
<keyword evidence="3" id="KW-0274">FAD</keyword>
<keyword evidence="2" id="KW-0285">Flavoprotein</keyword>
<protein>
    <submittedName>
        <fullName evidence="6">FAD-dependent oxidoreductase</fullName>
    </submittedName>
</protein>
<dbReference type="SUPFAM" id="SSF51905">
    <property type="entry name" value="FAD/NAD(P)-binding domain"/>
    <property type="match status" value="1"/>
</dbReference>
<comment type="cofactor">
    <cofactor evidence="1">
        <name>FAD</name>
        <dbReference type="ChEBI" id="CHEBI:57692"/>
    </cofactor>
</comment>
<feature type="domain" description="FAD dependent oxidoreductase" evidence="5">
    <location>
        <begin position="9"/>
        <end position="351"/>
    </location>
</feature>
<reference evidence="6 7" key="1">
    <citation type="submission" date="2021-09" db="EMBL/GenBank/DDBJ databases">
        <title>Whole genome sequence of Nocardioides sp. GBK3QG-3.</title>
        <authorList>
            <person name="Tuo L."/>
        </authorList>
    </citation>
    <scope>NUCLEOTIDE SEQUENCE [LARGE SCALE GENOMIC DNA]</scope>
    <source>
        <strain evidence="6 7">GBK3QG-3</strain>
    </source>
</reference>
<evidence type="ECO:0000256" key="3">
    <source>
        <dbReference type="ARBA" id="ARBA00022827"/>
    </source>
</evidence>
<proteinExistence type="predicted"/>
<comment type="caution">
    <text evidence="6">The sequence shown here is derived from an EMBL/GenBank/DDBJ whole genome shotgun (WGS) entry which is preliminary data.</text>
</comment>
<dbReference type="InterPro" id="IPR006076">
    <property type="entry name" value="FAD-dep_OxRdtase"/>
</dbReference>
<dbReference type="PANTHER" id="PTHR10961:SF7">
    <property type="entry name" value="FAD DEPENDENT OXIDOREDUCTASE DOMAIN-CONTAINING PROTEIN"/>
    <property type="match status" value="1"/>
</dbReference>
<dbReference type="Gene3D" id="3.30.9.10">
    <property type="entry name" value="D-Amino Acid Oxidase, subunit A, domain 2"/>
    <property type="match status" value="1"/>
</dbReference>
<accession>A0ABS7UEC4</accession>
<dbReference type="Proteomes" id="UP000780875">
    <property type="component" value="Unassembled WGS sequence"/>
</dbReference>
<dbReference type="Gene3D" id="3.50.50.60">
    <property type="entry name" value="FAD/NAD(P)-binding domain"/>
    <property type="match status" value="1"/>
</dbReference>
<keyword evidence="4" id="KW-0560">Oxidoreductase</keyword>